<keyword evidence="1" id="KW-0812">Transmembrane</keyword>
<sequence length="110" mass="12356">MYSLLFLVLFIGCYLLYITSKKARLGKVPAAFLRVTQDGKRAKAIATVLFIVSWVVVIIDQGIGSGTFAFGGYLMAVLCVIVLLNPLRYIRWNQLLSLFVLSLLMETFIF</sequence>
<feature type="transmembrane region" description="Helical" evidence="1">
    <location>
        <begin position="44"/>
        <end position="60"/>
    </location>
</feature>
<reference evidence="2 3" key="1">
    <citation type="submission" date="2018-02" db="EMBL/GenBank/DDBJ databases">
        <title>The draft genome of Sphingobacterium gobiense H7.</title>
        <authorList>
            <person name="Li L."/>
            <person name="Liu L."/>
            <person name="Zhang X."/>
            <person name="Wang T."/>
            <person name="Liang L."/>
        </authorList>
    </citation>
    <scope>NUCLEOTIDE SEQUENCE [LARGE SCALE GENOMIC DNA]</scope>
    <source>
        <strain evidence="2 3">ACCC 05757</strain>
    </source>
</reference>
<feature type="transmembrane region" description="Helical" evidence="1">
    <location>
        <begin position="67"/>
        <end position="84"/>
    </location>
</feature>
<evidence type="ECO:0000313" key="3">
    <source>
        <dbReference type="Proteomes" id="UP000238642"/>
    </source>
</evidence>
<evidence type="ECO:0000313" key="2">
    <source>
        <dbReference type="EMBL" id="PRD51931.1"/>
    </source>
</evidence>
<dbReference type="Proteomes" id="UP000238642">
    <property type="component" value="Unassembled WGS sequence"/>
</dbReference>
<dbReference type="AlphaFoldDB" id="A0A2S9JGH3"/>
<name>A0A2S9JGH3_9SPHI</name>
<keyword evidence="1" id="KW-1133">Transmembrane helix</keyword>
<organism evidence="2 3">
    <name type="scientific">Sphingobacterium gobiense</name>
    <dbReference type="NCBI Taxonomy" id="1382456"/>
    <lineage>
        <taxon>Bacteria</taxon>
        <taxon>Pseudomonadati</taxon>
        <taxon>Bacteroidota</taxon>
        <taxon>Sphingobacteriia</taxon>
        <taxon>Sphingobacteriales</taxon>
        <taxon>Sphingobacteriaceae</taxon>
        <taxon>Sphingobacterium</taxon>
    </lineage>
</organism>
<feature type="transmembrane region" description="Helical" evidence="1">
    <location>
        <begin position="90"/>
        <end position="109"/>
    </location>
</feature>
<accession>A0A2S9JGH3</accession>
<dbReference type="RefSeq" id="WP_105727367.1">
    <property type="nucleotide sequence ID" value="NZ_PVBS01000004.1"/>
</dbReference>
<evidence type="ECO:0008006" key="4">
    <source>
        <dbReference type="Google" id="ProtNLM"/>
    </source>
</evidence>
<protein>
    <recommendedName>
        <fullName evidence="4">DUF3325 domain-containing protein</fullName>
    </recommendedName>
</protein>
<keyword evidence="1" id="KW-0472">Membrane</keyword>
<gene>
    <name evidence="2" type="ORF">C5749_16660</name>
</gene>
<proteinExistence type="predicted"/>
<keyword evidence="3" id="KW-1185">Reference proteome</keyword>
<evidence type="ECO:0000256" key="1">
    <source>
        <dbReference type="SAM" id="Phobius"/>
    </source>
</evidence>
<comment type="caution">
    <text evidence="2">The sequence shown here is derived from an EMBL/GenBank/DDBJ whole genome shotgun (WGS) entry which is preliminary data.</text>
</comment>
<dbReference type="EMBL" id="PVBS01000004">
    <property type="protein sequence ID" value="PRD51931.1"/>
    <property type="molecule type" value="Genomic_DNA"/>
</dbReference>
<dbReference type="OrthoDB" id="710608at2"/>